<proteinExistence type="predicted"/>
<evidence type="ECO:0000313" key="1">
    <source>
        <dbReference type="EMBL" id="OGG48955.1"/>
    </source>
</evidence>
<gene>
    <name evidence="1" type="ORF">A2678_02735</name>
</gene>
<reference evidence="1 2" key="1">
    <citation type="journal article" date="2016" name="Nat. Commun.">
        <title>Thousands of microbial genomes shed light on interconnected biogeochemical processes in an aquifer system.</title>
        <authorList>
            <person name="Anantharaman K."/>
            <person name="Brown C.T."/>
            <person name="Hug L.A."/>
            <person name="Sharon I."/>
            <person name="Castelle C.J."/>
            <person name="Probst A.J."/>
            <person name="Thomas B.C."/>
            <person name="Singh A."/>
            <person name="Wilkins M.J."/>
            <person name="Karaoz U."/>
            <person name="Brodie E.L."/>
            <person name="Williams K.H."/>
            <person name="Hubbard S.S."/>
            <person name="Banfield J.F."/>
        </authorList>
    </citation>
    <scope>NUCLEOTIDE SEQUENCE [LARGE SCALE GENOMIC DNA]</scope>
</reference>
<name>A0A1F6CIG1_9BACT</name>
<evidence type="ECO:0000313" key="2">
    <source>
        <dbReference type="Proteomes" id="UP000178815"/>
    </source>
</evidence>
<organism evidence="1 2">
    <name type="scientific">Candidatus Kaiserbacteria bacterium RIFCSPHIGHO2_01_FULL_53_31</name>
    <dbReference type="NCBI Taxonomy" id="1798481"/>
    <lineage>
        <taxon>Bacteria</taxon>
        <taxon>Candidatus Kaiseribacteriota</taxon>
    </lineage>
</organism>
<sequence length="78" mass="8811">MLVDIERRKAMASVRGEIKASLVKIGLEVFPVYEDERKGWSIEASDFIRRTPAGSFYHTKDELLFALVNLNISPEGQA</sequence>
<dbReference type="EMBL" id="MFKU01000006">
    <property type="protein sequence ID" value="OGG48955.1"/>
    <property type="molecule type" value="Genomic_DNA"/>
</dbReference>
<comment type="caution">
    <text evidence="1">The sequence shown here is derived from an EMBL/GenBank/DDBJ whole genome shotgun (WGS) entry which is preliminary data.</text>
</comment>
<dbReference type="AlphaFoldDB" id="A0A1F6CIG1"/>
<dbReference type="Proteomes" id="UP000178815">
    <property type="component" value="Unassembled WGS sequence"/>
</dbReference>
<dbReference type="STRING" id="1798481.A2678_02735"/>
<accession>A0A1F6CIG1</accession>
<protein>
    <submittedName>
        <fullName evidence="1">Uncharacterized protein</fullName>
    </submittedName>
</protein>